<dbReference type="Proteomes" id="UP000001194">
    <property type="component" value="Unassembled WGS sequence"/>
</dbReference>
<accession>B0DNA3</accession>
<dbReference type="KEGG" id="lbc:LACBIDRAFT_331052"/>
<dbReference type="GeneID" id="6081122"/>
<protein>
    <submittedName>
        <fullName evidence="2">Predicted protein</fullName>
    </submittedName>
</protein>
<name>B0DNA3_LACBS</name>
<evidence type="ECO:0000256" key="1">
    <source>
        <dbReference type="SAM" id="MobiDB-lite"/>
    </source>
</evidence>
<keyword evidence="3" id="KW-1185">Reference proteome</keyword>
<feature type="region of interest" description="Disordered" evidence="1">
    <location>
        <begin position="94"/>
        <end position="115"/>
    </location>
</feature>
<proteinExistence type="predicted"/>
<dbReference type="InParanoid" id="B0DNA3"/>
<dbReference type="HOGENOM" id="CLU_1704525_0_0_1"/>
<gene>
    <name evidence="2" type="ORF">LACBIDRAFT_331052</name>
</gene>
<reference evidence="2 3" key="1">
    <citation type="journal article" date="2008" name="Nature">
        <title>The genome of Laccaria bicolor provides insights into mycorrhizal symbiosis.</title>
        <authorList>
            <person name="Martin F."/>
            <person name="Aerts A."/>
            <person name="Ahren D."/>
            <person name="Brun A."/>
            <person name="Danchin E.G.J."/>
            <person name="Duchaussoy F."/>
            <person name="Gibon J."/>
            <person name="Kohler A."/>
            <person name="Lindquist E."/>
            <person name="Pereda V."/>
            <person name="Salamov A."/>
            <person name="Shapiro H.J."/>
            <person name="Wuyts J."/>
            <person name="Blaudez D."/>
            <person name="Buee M."/>
            <person name="Brokstein P."/>
            <person name="Canbaeck B."/>
            <person name="Cohen D."/>
            <person name="Courty P.E."/>
            <person name="Coutinho P.M."/>
            <person name="Delaruelle C."/>
            <person name="Detter J.C."/>
            <person name="Deveau A."/>
            <person name="DiFazio S."/>
            <person name="Duplessis S."/>
            <person name="Fraissinet-Tachet L."/>
            <person name="Lucic E."/>
            <person name="Frey-Klett P."/>
            <person name="Fourrey C."/>
            <person name="Feussner I."/>
            <person name="Gay G."/>
            <person name="Grimwood J."/>
            <person name="Hoegger P.J."/>
            <person name="Jain P."/>
            <person name="Kilaru S."/>
            <person name="Labbe J."/>
            <person name="Lin Y.C."/>
            <person name="Legue V."/>
            <person name="Le Tacon F."/>
            <person name="Marmeisse R."/>
            <person name="Melayah D."/>
            <person name="Montanini B."/>
            <person name="Muratet M."/>
            <person name="Nehls U."/>
            <person name="Niculita-Hirzel H."/>
            <person name="Oudot-Le Secq M.P."/>
            <person name="Peter M."/>
            <person name="Quesneville H."/>
            <person name="Rajashekar B."/>
            <person name="Reich M."/>
            <person name="Rouhier N."/>
            <person name="Schmutz J."/>
            <person name="Yin T."/>
            <person name="Chalot M."/>
            <person name="Henrissat B."/>
            <person name="Kuees U."/>
            <person name="Lucas S."/>
            <person name="Van de Peer Y."/>
            <person name="Podila G.K."/>
            <person name="Polle A."/>
            <person name="Pukkila P.J."/>
            <person name="Richardson P.M."/>
            <person name="Rouze P."/>
            <person name="Sanders I.R."/>
            <person name="Stajich J.E."/>
            <person name="Tunlid A."/>
            <person name="Tuskan G."/>
            <person name="Grigoriev I.V."/>
        </authorList>
    </citation>
    <scope>NUCLEOTIDE SEQUENCE [LARGE SCALE GENOMIC DNA]</scope>
    <source>
        <strain evidence="3">S238N-H82 / ATCC MYA-4686</strain>
    </source>
</reference>
<dbReference type="AlphaFoldDB" id="B0DNA3"/>
<evidence type="ECO:0000313" key="3">
    <source>
        <dbReference type="Proteomes" id="UP000001194"/>
    </source>
</evidence>
<evidence type="ECO:0000313" key="2">
    <source>
        <dbReference type="EMBL" id="EDR03904.1"/>
    </source>
</evidence>
<sequence>MHWSSVISCGGLCSESSLESEFGATTARTLWCGCRVDVEELIRFIRVICKAVSQKVADCKSVLLPGGNKNDDEFGIPEDRDRHASFNTAIIREGKWRGHNSDSESEQLEPPEQAAETGVTGMLFGTFGAAHVDANDTVARADMHKLETIGTSWQ</sequence>
<dbReference type="RefSeq" id="XP_001885472.1">
    <property type="nucleotide sequence ID" value="XM_001885437.1"/>
</dbReference>
<dbReference type="EMBL" id="DS547121">
    <property type="protein sequence ID" value="EDR03904.1"/>
    <property type="molecule type" value="Genomic_DNA"/>
</dbReference>
<organism evidence="3">
    <name type="scientific">Laccaria bicolor (strain S238N-H82 / ATCC MYA-4686)</name>
    <name type="common">Bicoloured deceiver</name>
    <name type="synonym">Laccaria laccata var. bicolor</name>
    <dbReference type="NCBI Taxonomy" id="486041"/>
    <lineage>
        <taxon>Eukaryota</taxon>
        <taxon>Fungi</taxon>
        <taxon>Dikarya</taxon>
        <taxon>Basidiomycota</taxon>
        <taxon>Agaricomycotina</taxon>
        <taxon>Agaricomycetes</taxon>
        <taxon>Agaricomycetidae</taxon>
        <taxon>Agaricales</taxon>
        <taxon>Agaricineae</taxon>
        <taxon>Hydnangiaceae</taxon>
        <taxon>Laccaria</taxon>
    </lineage>
</organism>